<proteinExistence type="predicted"/>
<gene>
    <name evidence="2" type="ORF">FE257_010335</name>
</gene>
<sequence length="300" mass="33287">MHSILLLLATAATAAAAAAAVSSADPPTFSFDQLWALENNLWTNFLYPANIQQINATDDSVFADNVQGRVDITRTFDGRELNNEYIFGLFSQPDSVSLTGIPIAYNITQFTANQNIASATTVVTFNATTVGVIVPLAIDTWMAFDAHGKIVQYDVTFRWFDYLLDSLLLGLQQKYNTTDPATVQRTLAQTLATTICEVAETSCTGTNLQYRTRDECMQFLTGETRFGKAYELGRNTLLCREVHKHMVQYRPDEHCAHIGPSGGNMCVDDMSYGQVVTQAYFSQSWVANGYADDNMWVSRT</sequence>
<dbReference type="EMBL" id="VCAU01000063">
    <property type="protein sequence ID" value="KAF9887340.1"/>
    <property type="molecule type" value="Genomic_DNA"/>
</dbReference>
<reference evidence="2" key="1">
    <citation type="journal article" date="2019" name="Beilstein J. Org. Chem.">
        <title>Nanangenines: drimane sesquiterpenoids as the dominant metabolite cohort of a novel Australian fungus, Aspergillus nanangensis.</title>
        <authorList>
            <person name="Lacey H.J."/>
            <person name="Gilchrist C.L.M."/>
            <person name="Crombie A."/>
            <person name="Kalaitzis J.A."/>
            <person name="Vuong D."/>
            <person name="Rutledge P.J."/>
            <person name="Turner P."/>
            <person name="Pitt J.I."/>
            <person name="Lacey E."/>
            <person name="Chooi Y.H."/>
            <person name="Piggott A.M."/>
        </authorList>
    </citation>
    <scope>NUCLEOTIDE SEQUENCE</scope>
    <source>
        <strain evidence="2">MST-FP2251</strain>
    </source>
</reference>
<keyword evidence="1" id="KW-0732">Signal</keyword>
<reference evidence="2" key="2">
    <citation type="submission" date="2020-02" db="EMBL/GenBank/DDBJ databases">
        <authorList>
            <person name="Gilchrist C.L.M."/>
            <person name="Chooi Y.-H."/>
        </authorList>
    </citation>
    <scope>NUCLEOTIDE SEQUENCE</scope>
    <source>
        <strain evidence="2">MST-FP2251</strain>
    </source>
</reference>
<evidence type="ECO:0000313" key="2">
    <source>
        <dbReference type="EMBL" id="KAF9887340.1"/>
    </source>
</evidence>
<accession>A0AAD4CIV8</accession>
<feature type="chain" id="PRO_5041942416" evidence="1">
    <location>
        <begin position="20"/>
        <end position="300"/>
    </location>
</feature>
<name>A0AAD4CIV8_ASPNN</name>
<protein>
    <submittedName>
        <fullName evidence="2">Uncharacterized protein</fullName>
    </submittedName>
</protein>
<keyword evidence="3" id="KW-1185">Reference proteome</keyword>
<dbReference type="Proteomes" id="UP001194746">
    <property type="component" value="Unassembled WGS sequence"/>
</dbReference>
<comment type="caution">
    <text evidence="2">The sequence shown here is derived from an EMBL/GenBank/DDBJ whole genome shotgun (WGS) entry which is preliminary data.</text>
</comment>
<organism evidence="2 3">
    <name type="scientific">Aspergillus nanangensis</name>
    <dbReference type="NCBI Taxonomy" id="2582783"/>
    <lineage>
        <taxon>Eukaryota</taxon>
        <taxon>Fungi</taxon>
        <taxon>Dikarya</taxon>
        <taxon>Ascomycota</taxon>
        <taxon>Pezizomycotina</taxon>
        <taxon>Eurotiomycetes</taxon>
        <taxon>Eurotiomycetidae</taxon>
        <taxon>Eurotiales</taxon>
        <taxon>Aspergillaceae</taxon>
        <taxon>Aspergillus</taxon>
        <taxon>Aspergillus subgen. Circumdati</taxon>
    </lineage>
</organism>
<feature type="signal peptide" evidence="1">
    <location>
        <begin position="1"/>
        <end position="19"/>
    </location>
</feature>
<dbReference type="AlphaFoldDB" id="A0AAD4CIV8"/>
<evidence type="ECO:0000256" key="1">
    <source>
        <dbReference type="SAM" id="SignalP"/>
    </source>
</evidence>
<evidence type="ECO:0000313" key="3">
    <source>
        <dbReference type="Proteomes" id="UP001194746"/>
    </source>
</evidence>